<dbReference type="Proteomes" id="UP000694941">
    <property type="component" value="Unplaced"/>
</dbReference>
<dbReference type="InterPro" id="IPR002048">
    <property type="entry name" value="EF_hand_dom"/>
</dbReference>
<protein>
    <submittedName>
        <fullName evidence="4">Uncharacterized protein LOC106470767 isoform X1</fullName>
    </submittedName>
</protein>
<accession>A0ABM1BQN2</accession>
<dbReference type="SUPFAM" id="SSF47473">
    <property type="entry name" value="EF-hand"/>
    <property type="match status" value="1"/>
</dbReference>
<keyword evidence="3" id="KW-1185">Reference proteome</keyword>
<dbReference type="GeneID" id="106470767"/>
<evidence type="ECO:0000256" key="1">
    <source>
        <dbReference type="ARBA" id="ARBA00022837"/>
    </source>
</evidence>
<evidence type="ECO:0000259" key="2">
    <source>
        <dbReference type="PROSITE" id="PS50222"/>
    </source>
</evidence>
<gene>
    <name evidence="4" type="primary">LOC106470767</name>
</gene>
<keyword evidence="1" id="KW-0106">Calcium</keyword>
<dbReference type="RefSeq" id="XP_013786788.2">
    <property type="nucleotide sequence ID" value="XM_013931334.2"/>
</dbReference>
<dbReference type="PROSITE" id="PS00018">
    <property type="entry name" value="EF_HAND_1"/>
    <property type="match status" value="1"/>
</dbReference>
<evidence type="ECO:0000313" key="3">
    <source>
        <dbReference type="Proteomes" id="UP000694941"/>
    </source>
</evidence>
<feature type="domain" description="EF-hand" evidence="2">
    <location>
        <begin position="288"/>
        <end position="314"/>
    </location>
</feature>
<dbReference type="Gene3D" id="1.10.238.10">
    <property type="entry name" value="EF-hand"/>
    <property type="match status" value="1"/>
</dbReference>
<reference evidence="4" key="1">
    <citation type="submission" date="2025-08" db="UniProtKB">
        <authorList>
            <consortium name="RefSeq"/>
        </authorList>
    </citation>
    <scope>IDENTIFICATION</scope>
    <source>
        <tissue evidence="4">Muscle</tissue>
    </source>
</reference>
<dbReference type="InterPro" id="IPR018247">
    <property type="entry name" value="EF_Hand_1_Ca_BS"/>
</dbReference>
<evidence type="ECO:0000313" key="4">
    <source>
        <dbReference type="RefSeq" id="XP_013786788.2"/>
    </source>
</evidence>
<organism evidence="3 4">
    <name type="scientific">Limulus polyphemus</name>
    <name type="common">Atlantic horseshoe crab</name>
    <dbReference type="NCBI Taxonomy" id="6850"/>
    <lineage>
        <taxon>Eukaryota</taxon>
        <taxon>Metazoa</taxon>
        <taxon>Ecdysozoa</taxon>
        <taxon>Arthropoda</taxon>
        <taxon>Chelicerata</taxon>
        <taxon>Merostomata</taxon>
        <taxon>Xiphosura</taxon>
        <taxon>Limulidae</taxon>
        <taxon>Limulus</taxon>
    </lineage>
</organism>
<sequence>MASGVISGPNANGLTVTGDTRHNINTNSNSANQLRDCVCLILRWLIEDKFALIQDEGGRGYWFPYKIILTNQSWYEGVSEVKEQFMNFEISWKLVHMIRQKIKPISCYNTLAIFYAEVDFSLLKLNLEVENTKLKWCSLTDMEKLLHEEPGLLGLEPLEFANEIINNSDWQSSFALKEVSFEDVLLNNLCTKSPDVRPHYKLLLESAKFSEKDEQQIYADYMSFCYPSQFMNRTVFQQYLKCLGWTDSTLTGQIFHALDSLSRGILTYKDVVLGLAAMEPCTQHGGPPAEVRCRYIFRFYDANNDGRMEYSEFK</sequence>
<dbReference type="InterPro" id="IPR011992">
    <property type="entry name" value="EF-hand-dom_pair"/>
</dbReference>
<dbReference type="PROSITE" id="PS50222">
    <property type="entry name" value="EF_HAND_2"/>
    <property type="match status" value="1"/>
</dbReference>
<proteinExistence type="predicted"/>
<name>A0ABM1BQN2_LIMPO</name>